<dbReference type="PANTHER" id="PTHR43761:SF1">
    <property type="entry name" value="D-ISOMER SPECIFIC 2-HYDROXYACID DEHYDROGENASE CATALYTIC DOMAIN-CONTAINING PROTEIN-RELATED"/>
    <property type="match status" value="1"/>
</dbReference>
<reference evidence="7" key="1">
    <citation type="submission" date="2020-08" db="EMBL/GenBank/DDBJ databases">
        <title>Genome public.</title>
        <authorList>
            <person name="Liu C."/>
            <person name="Sun Q."/>
        </authorList>
    </citation>
    <scope>NUCLEOTIDE SEQUENCE</scope>
    <source>
        <strain evidence="7">NSJ-15</strain>
    </source>
</reference>
<dbReference type="InterPro" id="IPR006139">
    <property type="entry name" value="D-isomer_2_OHA_DH_cat_dom"/>
</dbReference>
<dbReference type="Pfam" id="PF02826">
    <property type="entry name" value="2-Hacid_dh_C"/>
    <property type="match status" value="1"/>
</dbReference>
<dbReference type="PROSITE" id="PS00670">
    <property type="entry name" value="D_2_HYDROXYACID_DH_2"/>
    <property type="match status" value="1"/>
</dbReference>
<dbReference type="FunFam" id="3.40.50.720:FF:000203">
    <property type="entry name" value="D-3-phosphoglycerate dehydrogenase (SerA)"/>
    <property type="match status" value="1"/>
</dbReference>
<dbReference type="InterPro" id="IPR029753">
    <property type="entry name" value="D-isomer_DH_CS"/>
</dbReference>
<dbReference type="RefSeq" id="WP_187536386.1">
    <property type="nucleotide sequence ID" value="NZ_JACRTL010000002.1"/>
</dbReference>
<evidence type="ECO:0000259" key="5">
    <source>
        <dbReference type="Pfam" id="PF00389"/>
    </source>
</evidence>
<feature type="domain" description="D-isomer specific 2-hydroxyacid dehydrogenase NAD-binding" evidence="6">
    <location>
        <begin position="107"/>
        <end position="289"/>
    </location>
</feature>
<comment type="caution">
    <text evidence="7">The sequence shown here is derived from an EMBL/GenBank/DDBJ whole genome shotgun (WGS) entry which is preliminary data.</text>
</comment>
<evidence type="ECO:0000256" key="4">
    <source>
        <dbReference type="RuleBase" id="RU003719"/>
    </source>
</evidence>
<evidence type="ECO:0000259" key="6">
    <source>
        <dbReference type="Pfam" id="PF02826"/>
    </source>
</evidence>
<dbReference type="Proteomes" id="UP000632659">
    <property type="component" value="Unassembled WGS sequence"/>
</dbReference>
<gene>
    <name evidence="7" type="ORF">H8702_06005</name>
</gene>
<evidence type="ECO:0000256" key="1">
    <source>
        <dbReference type="ARBA" id="ARBA00005854"/>
    </source>
</evidence>
<accession>A0A8J6TYZ6</accession>
<feature type="domain" description="D-isomer specific 2-hydroxyacid dehydrogenase catalytic" evidence="5">
    <location>
        <begin position="19"/>
        <end position="320"/>
    </location>
</feature>
<dbReference type="GO" id="GO:0016616">
    <property type="term" value="F:oxidoreductase activity, acting on the CH-OH group of donors, NAD or NADP as acceptor"/>
    <property type="evidence" value="ECO:0007669"/>
    <property type="project" value="InterPro"/>
</dbReference>
<dbReference type="Pfam" id="PF00389">
    <property type="entry name" value="2-Hacid_dh"/>
    <property type="match status" value="1"/>
</dbReference>
<name>A0A8J6TYZ6_9FIRM</name>
<dbReference type="SUPFAM" id="SSF51735">
    <property type="entry name" value="NAD(P)-binding Rossmann-fold domains"/>
    <property type="match status" value="1"/>
</dbReference>
<dbReference type="InterPro" id="IPR036291">
    <property type="entry name" value="NAD(P)-bd_dom_sf"/>
</dbReference>
<dbReference type="PROSITE" id="PS00671">
    <property type="entry name" value="D_2_HYDROXYACID_DH_3"/>
    <property type="match status" value="1"/>
</dbReference>
<dbReference type="Gene3D" id="3.40.50.720">
    <property type="entry name" value="NAD(P)-binding Rossmann-like Domain"/>
    <property type="match status" value="2"/>
</dbReference>
<evidence type="ECO:0000256" key="3">
    <source>
        <dbReference type="ARBA" id="ARBA00023027"/>
    </source>
</evidence>
<dbReference type="AlphaFoldDB" id="A0A8J6TYZ6"/>
<dbReference type="GO" id="GO:0051287">
    <property type="term" value="F:NAD binding"/>
    <property type="evidence" value="ECO:0007669"/>
    <property type="project" value="InterPro"/>
</dbReference>
<evidence type="ECO:0000313" key="7">
    <source>
        <dbReference type="EMBL" id="MBC8610677.1"/>
    </source>
</evidence>
<evidence type="ECO:0000313" key="8">
    <source>
        <dbReference type="Proteomes" id="UP000632659"/>
    </source>
</evidence>
<proteinExistence type="inferred from homology"/>
<dbReference type="PANTHER" id="PTHR43761">
    <property type="entry name" value="D-ISOMER SPECIFIC 2-HYDROXYACID DEHYDROGENASE FAMILY PROTEIN (AFU_ORTHOLOGUE AFUA_1G13630)"/>
    <property type="match status" value="1"/>
</dbReference>
<dbReference type="EMBL" id="JACRTL010000002">
    <property type="protein sequence ID" value="MBC8610677.1"/>
    <property type="molecule type" value="Genomic_DNA"/>
</dbReference>
<sequence>MKLVILDTYASTGKELDYHHFADLAQVTCYDRTPYDQIAKRIGDAELVITNKCMLDRTVLEQCPNVKYIGIIATGYNNVDLPFAAQRGITVTNVPAYSTKGVAQLVFAYILDAYSMVREHDDRVHHGEWENCPDFCFYDDRLQELDGKTIGVVGFGSIAKRVAFLAHAFDMKVLVHTRTVREKDQKEYPYVTFTGVDELFMKSDILTIHCPLTEQTQGLVDRKHLEMMKPSAVLINTARGPIVEEQDLADALNSGVIRKAYADVVSAEPIHGDNPLLSAKNMVITPHIAWACYETRVRLIEVVYQNLKHYLAGTPVNVVNQK</sequence>
<keyword evidence="8" id="KW-1185">Reference proteome</keyword>
<dbReference type="CDD" id="cd12162">
    <property type="entry name" value="2-Hacid_dh_4"/>
    <property type="match status" value="1"/>
</dbReference>
<organism evidence="7 8">
    <name type="scientific">Massiliimalia timonensis</name>
    <dbReference type="NCBI Taxonomy" id="1987501"/>
    <lineage>
        <taxon>Bacteria</taxon>
        <taxon>Bacillati</taxon>
        <taxon>Bacillota</taxon>
        <taxon>Clostridia</taxon>
        <taxon>Eubacteriales</taxon>
        <taxon>Oscillospiraceae</taxon>
        <taxon>Massiliimalia</taxon>
    </lineage>
</organism>
<dbReference type="InterPro" id="IPR006140">
    <property type="entry name" value="D-isomer_DH_NAD-bd"/>
</dbReference>
<dbReference type="InterPro" id="IPR050418">
    <property type="entry name" value="D-iso_2-hydroxyacid_DH_PdxB"/>
</dbReference>
<comment type="similarity">
    <text evidence="1 4">Belongs to the D-isomer specific 2-hydroxyacid dehydrogenase family.</text>
</comment>
<protein>
    <submittedName>
        <fullName evidence="7">D-2-hydroxyacid dehydrogenase</fullName>
    </submittedName>
</protein>
<keyword evidence="2 4" id="KW-0560">Oxidoreductase</keyword>
<keyword evidence="3" id="KW-0520">NAD</keyword>
<dbReference type="SUPFAM" id="SSF52283">
    <property type="entry name" value="Formate/glycerate dehydrogenase catalytic domain-like"/>
    <property type="match status" value="1"/>
</dbReference>
<evidence type="ECO:0000256" key="2">
    <source>
        <dbReference type="ARBA" id="ARBA00023002"/>
    </source>
</evidence>